<feature type="coiled-coil region" evidence="1">
    <location>
        <begin position="24"/>
        <end position="105"/>
    </location>
</feature>
<evidence type="ECO:0000313" key="13">
    <source>
        <dbReference type="Proteomes" id="UP000441208"/>
    </source>
</evidence>
<evidence type="ECO:0000313" key="8">
    <source>
        <dbReference type="EMBL" id="KAE9314285.1"/>
    </source>
</evidence>
<dbReference type="Proteomes" id="UP000440732">
    <property type="component" value="Unassembled WGS sequence"/>
</dbReference>
<organism evidence="6 10">
    <name type="scientific">Phytophthora fragariae</name>
    <dbReference type="NCBI Taxonomy" id="53985"/>
    <lineage>
        <taxon>Eukaryota</taxon>
        <taxon>Sar</taxon>
        <taxon>Stramenopiles</taxon>
        <taxon>Oomycota</taxon>
        <taxon>Peronosporomycetes</taxon>
        <taxon>Peronosporales</taxon>
        <taxon>Peronosporaceae</taxon>
        <taxon>Phytophthora</taxon>
    </lineage>
</organism>
<dbReference type="EMBL" id="QXGE01000376">
    <property type="protein sequence ID" value="KAE9314285.1"/>
    <property type="molecule type" value="Genomic_DNA"/>
</dbReference>
<name>A0A6A3YDV3_9STRA</name>
<evidence type="ECO:0000313" key="4">
    <source>
        <dbReference type="EMBL" id="KAE9118614.1"/>
    </source>
</evidence>
<dbReference type="Proteomes" id="UP000476176">
    <property type="component" value="Unassembled WGS sequence"/>
</dbReference>
<protein>
    <submittedName>
        <fullName evidence="6">Uncharacterized protein</fullName>
    </submittedName>
</protein>
<evidence type="ECO:0000313" key="7">
    <source>
        <dbReference type="EMBL" id="KAE9239227.1"/>
    </source>
</evidence>
<dbReference type="EMBL" id="QXGC01000365">
    <property type="protein sequence ID" value="KAE9239227.1"/>
    <property type="molecule type" value="Genomic_DNA"/>
</dbReference>
<gene>
    <name evidence="8" type="ORF">PF001_g8340</name>
    <name evidence="7" type="ORF">PF004_g8044</name>
    <name evidence="6" type="ORF">PF005_g9014</name>
    <name evidence="5" type="ORF">PF006_g8304</name>
    <name evidence="3" type="ORF">PF007_g9081</name>
    <name evidence="2" type="ORF">PF009_g9365</name>
    <name evidence="4" type="ORF">PF010_g8152</name>
</gene>
<keyword evidence="1" id="KW-0175">Coiled coil</keyword>
<dbReference type="EMBL" id="QXGF01000400">
    <property type="protein sequence ID" value="KAE8940836.1"/>
    <property type="molecule type" value="Genomic_DNA"/>
</dbReference>
<dbReference type="Proteomes" id="UP000429523">
    <property type="component" value="Unassembled WGS sequence"/>
</dbReference>
<evidence type="ECO:0000313" key="9">
    <source>
        <dbReference type="Proteomes" id="UP000429523"/>
    </source>
</evidence>
<dbReference type="OrthoDB" id="10641540at2759"/>
<keyword evidence="10" id="KW-1185">Reference proteome</keyword>
<dbReference type="Proteomes" id="UP000433483">
    <property type="component" value="Unassembled WGS sequence"/>
</dbReference>
<sequence length="182" mass="20471">MEEVMDKAVKAVREASRREFEEYIKHQEKENEKTRALLRELFGETQVNAARTSIARLESRAHDLQVDNVLVQRLQTENTSMVANLSAVQARCSSLEAERDRAVTEFDSIRAKVAGLMSFVRPATLRIRSASPSPRLGSCDRATPPTNVDAVVPRVARNLHAGAIVEIRVRARLLLLDRLTRI</sequence>
<evidence type="ECO:0000313" key="14">
    <source>
        <dbReference type="Proteomes" id="UP000476176"/>
    </source>
</evidence>
<evidence type="ECO:0000313" key="11">
    <source>
        <dbReference type="Proteomes" id="UP000437068"/>
    </source>
</evidence>
<dbReference type="Proteomes" id="UP000441208">
    <property type="component" value="Unassembled WGS sequence"/>
</dbReference>
<evidence type="ECO:0000313" key="2">
    <source>
        <dbReference type="EMBL" id="KAE8940836.1"/>
    </source>
</evidence>
<dbReference type="EMBL" id="QXFX01000364">
    <property type="protein sequence ID" value="KAE9118614.1"/>
    <property type="molecule type" value="Genomic_DNA"/>
</dbReference>
<reference evidence="9 10" key="1">
    <citation type="submission" date="2018-08" db="EMBL/GenBank/DDBJ databases">
        <title>Genomic investigation of the strawberry pathogen Phytophthora fragariae indicates pathogenicity is determined by transcriptional variation in three key races.</title>
        <authorList>
            <person name="Adams T.M."/>
            <person name="Armitage A.D."/>
            <person name="Sobczyk M.K."/>
            <person name="Bates H.J."/>
            <person name="Dunwell J.M."/>
            <person name="Nellist C.F."/>
            <person name="Harrison R.J."/>
        </authorList>
    </citation>
    <scope>NUCLEOTIDE SEQUENCE [LARGE SCALE GENOMIC DNA]</scope>
    <source>
        <strain evidence="8 11">A4</strain>
        <strain evidence="7 14">BC-23</strain>
        <strain evidence="6 10">NOV-27</strain>
        <strain evidence="5 12">NOV-5</strain>
        <strain evidence="3 13">NOV-71</strain>
        <strain evidence="2 9">NOV-9</strain>
        <strain evidence="4 15">ONT-3</strain>
    </source>
</reference>
<evidence type="ECO:0000313" key="6">
    <source>
        <dbReference type="EMBL" id="KAE9216543.1"/>
    </source>
</evidence>
<accession>A0A6A3YDV3</accession>
<dbReference type="AlphaFoldDB" id="A0A6A3YDV3"/>
<evidence type="ECO:0000313" key="10">
    <source>
        <dbReference type="Proteomes" id="UP000433483"/>
    </source>
</evidence>
<evidence type="ECO:0000256" key="1">
    <source>
        <dbReference type="SAM" id="Coils"/>
    </source>
</evidence>
<dbReference type="Proteomes" id="UP000437068">
    <property type="component" value="Unassembled WGS sequence"/>
</dbReference>
<comment type="caution">
    <text evidence="6">The sequence shown here is derived from an EMBL/GenBank/DDBJ whole genome shotgun (WGS) entry which is preliminary data.</text>
</comment>
<dbReference type="EMBL" id="QXGA01000375">
    <property type="protein sequence ID" value="KAE9146980.1"/>
    <property type="molecule type" value="Genomic_DNA"/>
</dbReference>
<dbReference type="EMBL" id="QXFZ01000398">
    <property type="protein sequence ID" value="KAE9118004.1"/>
    <property type="molecule type" value="Genomic_DNA"/>
</dbReference>
<evidence type="ECO:0000313" key="5">
    <source>
        <dbReference type="EMBL" id="KAE9146980.1"/>
    </source>
</evidence>
<proteinExistence type="predicted"/>
<evidence type="ECO:0000313" key="3">
    <source>
        <dbReference type="EMBL" id="KAE9118004.1"/>
    </source>
</evidence>
<dbReference type="Proteomes" id="UP000488956">
    <property type="component" value="Unassembled WGS sequence"/>
</dbReference>
<dbReference type="EMBL" id="QXGB01000398">
    <property type="protein sequence ID" value="KAE9216543.1"/>
    <property type="molecule type" value="Genomic_DNA"/>
</dbReference>
<evidence type="ECO:0000313" key="12">
    <source>
        <dbReference type="Proteomes" id="UP000440732"/>
    </source>
</evidence>
<evidence type="ECO:0000313" key="15">
    <source>
        <dbReference type="Proteomes" id="UP000488956"/>
    </source>
</evidence>